<reference evidence="3 4" key="1">
    <citation type="journal article" date="2020" name="ISME J.">
        <title>Uncovering the hidden diversity of litter-decomposition mechanisms in mushroom-forming fungi.</title>
        <authorList>
            <person name="Floudas D."/>
            <person name="Bentzer J."/>
            <person name="Ahren D."/>
            <person name="Johansson T."/>
            <person name="Persson P."/>
            <person name="Tunlid A."/>
        </authorList>
    </citation>
    <scope>NUCLEOTIDE SEQUENCE [LARGE SCALE GENOMIC DNA]</scope>
    <source>
        <strain evidence="3 4">CBS 291.85</strain>
    </source>
</reference>
<sequence>MMENELFRVWHLINDLSEQLAHNLKMTKTLQQQAGALKTESANAGSGFTLRRFNTDISKELFDSELERMNAQIIIENQTLLHENKQLGLLLKEYETTLDTIMTKFRNHALAAQQHELTLTRHYEALIIAHETQDLSSELSSNVNTTHTLQRLSYYLRCLLRSMAGENPDEDDNDSSNPDYDASGSGVFVDPAELSTYLGALEGKIESEQSGDLAILANREDWVWEREKEIARLEKENEQLRKMLGIDQETMNEAGVDIQADLERMDRSRNSLLLEKSRMASNHSQSESGDWNSGTSSPSFWDNVGKGNIGVGANPPTYSQVAQSGLGAAGGAPLQRAADLPPMNASRLGTGPRRGGPPQPQPQRGAWAGPAGRGAGSVMFPPSMGNPNVWNTPSAPPSIGDRPWPSQGGGPGLDLNR</sequence>
<keyword evidence="4" id="KW-1185">Reference proteome</keyword>
<keyword evidence="1" id="KW-0175">Coiled coil</keyword>
<evidence type="ECO:0000313" key="3">
    <source>
        <dbReference type="EMBL" id="KAF5375233.1"/>
    </source>
</evidence>
<feature type="region of interest" description="Disordered" evidence="2">
    <location>
        <begin position="329"/>
        <end position="417"/>
    </location>
</feature>
<evidence type="ECO:0000313" key="4">
    <source>
        <dbReference type="Proteomes" id="UP000559256"/>
    </source>
</evidence>
<comment type="caution">
    <text evidence="3">The sequence shown here is derived from an EMBL/GenBank/DDBJ whole genome shotgun (WGS) entry which is preliminary data.</text>
</comment>
<dbReference type="AlphaFoldDB" id="A0A8H5LZG4"/>
<proteinExistence type="predicted"/>
<dbReference type="Proteomes" id="UP000559256">
    <property type="component" value="Unassembled WGS sequence"/>
</dbReference>
<dbReference type="OrthoDB" id="21214at2759"/>
<organism evidence="3 4">
    <name type="scientific">Tetrapyrgos nigripes</name>
    <dbReference type="NCBI Taxonomy" id="182062"/>
    <lineage>
        <taxon>Eukaryota</taxon>
        <taxon>Fungi</taxon>
        <taxon>Dikarya</taxon>
        <taxon>Basidiomycota</taxon>
        <taxon>Agaricomycotina</taxon>
        <taxon>Agaricomycetes</taxon>
        <taxon>Agaricomycetidae</taxon>
        <taxon>Agaricales</taxon>
        <taxon>Marasmiineae</taxon>
        <taxon>Marasmiaceae</taxon>
        <taxon>Tetrapyrgos</taxon>
    </lineage>
</organism>
<gene>
    <name evidence="3" type="ORF">D9758_000512</name>
</gene>
<accession>A0A8H5LZG4</accession>
<feature type="compositionally biased region" description="Gly residues" evidence="2">
    <location>
        <begin position="407"/>
        <end position="417"/>
    </location>
</feature>
<feature type="region of interest" description="Disordered" evidence="2">
    <location>
        <begin position="277"/>
        <end position="299"/>
    </location>
</feature>
<feature type="compositionally biased region" description="Polar residues" evidence="2">
    <location>
        <begin position="279"/>
        <end position="299"/>
    </location>
</feature>
<dbReference type="PANTHER" id="PTHR39472:SF1">
    <property type="entry name" value="EXPRESSED PROTEIN"/>
    <property type="match status" value="1"/>
</dbReference>
<evidence type="ECO:0000256" key="2">
    <source>
        <dbReference type="SAM" id="MobiDB-lite"/>
    </source>
</evidence>
<dbReference type="PANTHER" id="PTHR39472">
    <property type="entry name" value="EXPRESSED PROTEIN"/>
    <property type="match status" value="1"/>
</dbReference>
<feature type="coiled-coil region" evidence="1">
    <location>
        <begin position="223"/>
        <end position="250"/>
    </location>
</feature>
<name>A0A8H5LZG4_9AGAR</name>
<protein>
    <submittedName>
        <fullName evidence="3">Uncharacterized protein</fullName>
    </submittedName>
</protein>
<evidence type="ECO:0000256" key="1">
    <source>
        <dbReference type="SAM" id="Coils"/>
    </source>
</evidence>
<dbReference type="EMBL" id="JAACJM010000001">
    <property type="protein sequence ID" value="KAF5375233.1"/>
    <property type="molecule type" value="Genomic_DNA"/>
</dbReference>